<proteinExistence type="predicted"/>
<gene>
    <name evidence="2" type="ORF">MHM_04410</name>
</gene>
<evidence type="ECO:0008006" key="3">
    <source>
        <dbReference type="Google" id="ProtNLM"/>
    </source>
</evidence>
<organism evidence="2">
    <name type="scientific">Candidatus Mycoplasma haematominutum 'Birmingham 1'</name>
    <dbReference type="NCBI Taxonomy" id="1116213"/>
    <lineage>
        <taxon>Bacteria</taxon>
        <taxon>Bacillati</taxon>
        <taxon>Mycoplasmatota</taxon>
        <taxon>Mollicutes</taxon>
        <taxon>Mycoplasmataceae</taxon>
        <taxon>Mycoplasma</taxon>
    </lineage>
</organism>
<feature type="signal peptide" evidence="1">
    <location>
        <begin position="1"/>
        <end position="22"/>
    </location>
</feature>
<dbReference type="AlphaFoldDB" id="G8C3R1"/>
<reference evidence="2" key="1">
    <citation type="submission" date="2011-11" db="EMBL/GenBank/DDBJ databases">
        <title>Complete genome sequence of Candidatus Mycoplasma haemominutum.</title>
        <authorList>
            <person name="Barker E.N."/>
            <person name="Darby A.C."/>
            <person name="Helps C.R."/>
            <person name="Peters I.R."/>
            <person name="Hughes M.A."/>
            <person name="Radford A.D."/>
            <person name="Novacco M."/>
            <person name="Boretti F."/>
            <person name="Hofmann-Lehmann R."/>
            <person name="Tasker S."/>
        </authorList>
    </citation>
    <scope>NUCLEOTIDE SEQUENCE</scope>
    <source>
        <strain evidence="2">Birmingham 1</strain>
    </source>
</reference>
<dbReference type="HOGENOM" id="CLU_107062_1_0_14"/>
<sequence length="229" mass="24679">MIPVFKGCLGLCALAGISSAVAVPVTMSTQKGYSTSDYDSGSTSEVQLVSDSTSTVAASQNPITVVECNTSTSGVRSAISFGAVNVKEVCWEGSSTSGEKDNLQEFLGKAWLSATSWAKLNENKWATYCYTRDSESDDSATENRTLWKGNRDECNGVEYVALSQTENSAFVKKELKSGSNNTLFFCESNCWQGNTFNLTTAQSQNVTENTGSWAELKFWNSSSAVTLQS</sequence>
<feature type="chain" id="PRO_5003508806" description="Secreted protein" evidence="1">
    <location>
        <begin position="23"/>
        <end position="229"/>
    </location>
</feature>
<reference evidence="2" key="2">
    <citation type="submission" date="2011-11" db="EMBL/GenBank/DDBJ databases">
        <authorList>
            <person name="Barker E."/>
        </authorList>
    </citation>
    <scope>NUCLEOTIDE SEQUENCE</scope>
    <source>
        <strain evidence="2">Birmingham 1</strain>
    </source>
</reference>
<dbReference type="EMBL" id="HE613254">
    <property type="protein sequence ID" value="CCE66959.1"/>
    <property type="molecule type" value="Genomic_DNA"/>
</dbReference>
<name>G8C3R1_9MOLU</name>
<dbReference type="RefSeq" id="WP_015511824.1">
    <property type="nucleotide sequence ID" value="NC_021007.1"/>
</dbReference>
<keyword evidence="1" id="KW-0732">Signal</keyword>
<dbReference type="KEGG" id="mhb:MHM_04410"/>
<protein>
    <recommendedName>
        <fullName evidence="3">Secreted protein</fullName>
    </recommendedName>
</protein>
<evidence type="ECO:0000256" key="1">
    <source>
        <dbReference type="SAM" id="SignalP"/>
    </source>
</evidence>
<accession>G8C3R1</accession>
<dbReference type="PATRIC" id="fig|1116213.3.peg.476"/>
<evidence type="ECO:0000313" key="2">
    <source>
        <dbReference type="EMBL" id="CCE66959.1"/>
    </source>
</evidence>